<dbReference type="HOGENOM" id="CLU_276827_0_0_1"/>
<dbReference type="KEGG" id="ptrr:6345220"/>
<evidence type="ECO:0000256" key="2">
    <source>
        <dbReference type="SAM" id="MobiDB-lite"/>
    </source>
</evidence>
<accession>B2WBD7</accession>
<evidence type="ECO:0000256" key="1">
    <source>
        <dbReference type="ARBA" id="ARBA00009670"/>
    </source>
</evidence>
<dbReference type="SUPFAM" id="SSF56112">
    <property type="entry name" value="Protein kinase-like (PK-like)"/>
    <property type="match status" value="1"/>
</dbReference>
<dbReference type="EMBL" id="DS231621">
    <property type="protein sequence ID" value="EDU49869.1"/>
    <property type="molecule type" value="Genomic_DNA"/>
</dbReference>
<evidence type="ECO:0000259" key="5">
    <source>
        <dbReference type="Pfam" id="PF13298"/>
    </source>
</evidence>
<dbReference type="Proteomes" id="UP000001471">
    <property type="component" value="Unassembled WGS sequence"/>
</dbReference>
<dbReference type="InterPro" id="IPR045307">
    <property type="entry name" value="ADCK1_dom"/>
</dbReference>
<proteinExistence type="inferred from homology"/>
<dbReference type="PANTHER" id="PTHR43173">
    <property type="entry name" value="ABC1 FAMILY PROTEIN"/>
    <property type="match status" value="1"/>
</dbReference>
<feature type="region of interest" description="Disordered" evidence="2">
    <location>
        <begin position="858"/>
        <end position="881"/>
    </location>
</feature>
<name>B2WBD7_PYRTR</name>
<comment type="similarity">
    <text evidence="1">Belongs to the protein kinase superfamily. ADCK protein kinase family.</text>
</comment>
<dbReference type="OrthoDB" id="427480at2759"/>
<dbReference type="GeneID" id="6345220"/>
<dbReference type="InterPro" id="IPR014144">
    <property type="entry name" value="LigD_PE_domain"/>
</dbReference>
<dbReference type="InterPro" id="IPR051130">
    <property type="entry name" value="Mito_struct-func_regulator"/>
</dbReference>
<dbReference type="eggNOG" id="KOG1235">
    <property type="taxonomic scope" value="Eukaryota"/>
</dbReference>
<evidence type="ECO:0000259" key="4">
    <source>
        <dbReference type="Pfam" id="PF09811"/>
    </source>
</evidence>
<dbReference type="Pfam" id="PF13298">
    <property type="entry name" value="LigD_N"/>
    <property type="match status" value="1"/>
</dbReference>
<organism evidence="6 7">
    <name type="scientific">Pyrenophora tritici-repentis (strain Pt-1C-BFP)</name>
    <name type="common">Wheat tan spot fungus</name>
    <name type="synonym">Drechslera tritici-repentis</name>
    <dbReference type="NCBI Taxonomy" id="426418"/>
    <lineage>
        <taxon>Eukaryota</taxon>
        <taxon>Fungi</taxon>
        <taxon>Dikarya</taxon>
        <taxon>Ascomycota</taxon>
        <taxon>Pezizomycotina</taxon>
        <taxon>Dothideomycetes</taxon>
        <taxon>Pleosporomycetidae</taxon>
        <taxon>Pleosporales</taxon>
        <taxon>Pleosporineae</taxon>
        <taxon>Pleosporaceae</taxon>
        <taxon>Pyrenophora</taxon>
    </lineage>
</organism>
<dbReference type="PANTHER" id="PTHR43173:SF37">
    <property type="entry name" value="ABC1 FAMILY PROTEIN C10F6.14C"/>
    <property type="match status" value="1"/>
</dbReference>
<dbReference type="Pfam" id="PF03109">
    <property type="entry name" value="ABC1"/>
    <property type="match status" value="1"/>
</dbReference>
<sequence length="1148" mass="129253">MPCEGDALACMVVPSSLARDISPPPLSKRRKTSGTHTRNTLLQTTALEAEPTLAAVEAGKAKVSDHLTYFEGHLTAVCRTTPPGIPRLSISCFATLYQSNLQSHGHHFVIHQHKHPIAGVHYDLRLQFSKTSSMSFAIPKGLSGDPNSKSIGRLAIETQVHNYWNHLIESASTKTGSLLIWDTGTYSVLPRTKKKSRTPSPQTTDDEVTETDSDTDEIRKVQVSREGEENENEKLISAFQTRYIRLRLHCYTSIAFERDYQTAYSETEKSTKDVSTITPAMNALSNISPTLDPIQLGAGQAPPTPPHENALDDIYGSAPSSPHLSANAFQIRTHEILSDLPSRQRALDTDAYREGLANSKGQYVQEGFDEGYSLGANLGLRVGYILGILQGFVAAWAGHDAQVHKEVTQLFQSAHKELAIEELLGKQWVDEEGIWKWGVVGEEDDPTLRDVSDQHPLIKKWMGTVDELARRWGVDLKAVEKMQAPEEEQAPSQYATPRLLTSGVVSARLHTPFVRRLQTQKWEPLRPPNPADLPKPRKRKIKPPFTRRKWVRRLAVISALLGAGWAIDRQFYASSITRSLRTFKTGLLIGIDYKINFRAHPPLANSIEELHARNATRIFDLLRYNGGLYLKIGQAIAMQSAILPPQFQKMFQQMFDDAPQNEWWEVEQVIREDFGKSVEDVFGVGFTKEGQDGRGIMEKTARASASVAQVHWARLADGREVAIKIQKREIAQQVGWDLWAFKVVSWVYTWWFEIPVYTLVPYVSERLMLETDFRNRSGHALEMKQLVAGEPRLNGRVYIPAVYRELSSKRVMTAEWIEGVRLWDKEGITNSWQGEWRRGSPGAGGNKLPPIPRDAQVDTHAPEDATKHEFFKPDRNSWRGKDGKGGLGVSLKTTMNTIVDLFSAQMFLWGAVHCDPHPGNIFVRRLPNGQPEVVLIDHGLYIRMDPKFRLQYALFWKSLLAFDNAQIEDIVTQWGVKHADIFASATLMRPYEGGDKSVAAVLKSEMKGKDQAERAFEMQAKGRDAMKLILGDDAKFPRELLFIGRNLRIVQGNNQFLGSPVNRIKITGLWASRALIESKDLSAGQRWKNWIQHVRFRFVLALSDAVFFWSKLKQIIGVGGGMEDDIEAHMRVMAKDFGVDLQHGVFEG</sequence>
<feature type="domain" description="ABC1 atypical kinase-like" evidence="3">
    <location>
        <begin position="654"/>
        <end position="968"/>
    </location>
</feature>
<feature type="domain" description="DNA ligase D 3'-phosphoesterase" evidence="5">
    <location>
        <begin position="111"/>
        <end position="210"/>
    </location>
</feature>
<dbReference type="AlphaFoldDB" id="B2WBD7"/>
<dbReference type="InParanoid" id="B2WBD7"/>
<reference evidence="7" key="1">
    <citation type="journal article" date="2013" name="G3 (Bethesda)">
        <title>Comparative genomics of a plant-pathogenic fungus, Pyrenophora tritici-repentis, reveals transduplication and the impact of repeat elements on pathogenicity and population divergence.</title>
        <authorList>
            <person name="Manning V.A."/>
            <person name="Pandelova I."/>
            <person name="Dhillon B."/>
            <person name="Wilhelm L.J."/>
            <person name="Goodwin S.B."/>
            <person name="Berlin A.M."/>
            <person name="Figueroa M."/>
            <person name="Freitag M."/>
            <person name="Hane J.K."/>
            <person name="Henrissat B."/>
            <person name="Holman W.H."/>
            <person name="Kodira C.D."/>
            <person name="Martin J."/>
            <person name="Oliver R.P."/>
            <person name="Robbertse B."/>
            <person name="Schackwitz W."/>
            <person name="Schwartz D.C."/>
            <person name="Spatafora J.W."/>
            <person name="Turgeon B.G."/>
            <person name="Yandava C."/>
            <person name="Young S."/>
            <person name="Zhou S."/>
            <person name="Zeng Q."/>
            <person name="Grigoriev I.V."/>
            <person name="Ma L.-J."/>
            <person name="Ciuffetti L.M."/>
        </authorList>
    </citation>
    <scope>NUCLEOTIDE SEQUENCE [LARGE SCALE GENOMIC DNA]</scope>
    <source>
        <strain evidence="7">Pt-1C-BFP</strain>
    </source>
</reference>
<dbReference type="Pfam" id="PF09811">
    <property type="entry name" value="Yae1_N"/>
    <property type="match status" value="1"/>
</dbReference>
<feature type="domain" description="Essential protein Yae1 N-terminal" evidence="4">
    <location>
        <begin position="352"/>
        <end position="389"/>
    </location>
</feature>
<dbReference type="STRING" id="426418.B2WBD7"/>
<dbReference type="InterPro" id="IPR004147">
    <property type="entry name" value="ABC1_dom"/>
</dbReference>
<feature type="compositionally biased region" description="Acidic residues" evidence="2">
    <location>
        <begin position="204"/>
        <end position="215"/>
    </location>
</feature>
<evidence type="ECO:0000259" key="3">
    <source>
        <dbReference type="Pfam" id="PF03109"/>
    </source>
</evidence>
<evidence type="ECO:0000313" key="6">
    <source>
        <dbReference type="EMBL" id="EDU49869.1"/>
    </source>
</evidence>
<feature type="region of interest" description="Disordered" evidence="2">
    <location>
        <begin position="191"/>
        <end position="216"/>
    </location>
</feature>
<dbReference type="InterPro" id="IPR019191">
    <property type="entry name" value="Essential_protein_Yae1_N"/>
</dbReference>
<evidence type="ECO:0000313" key="7">
    <source>
        <dbReference type="Proteomes" id="UP000001471"/>
    </source>
</evidence>
<dbReference type="CDD" id="cd13969">
    <property type="entry name" value="ADCK1-like"/>
    <property type="match status" value="1"/>
</dbReference>
<gene>
    <name evidence="6" type="ORF">PTRG_06949</name>
</gene>
<dbReference type="InterPro" id="IPR011009">
    <property type="entry name" value="Kinase-like_dom_sf"/>
</dbReference>
<dbReference type="eggNOG" id="KOG4774">
    <property type="taxonomic scope" value="Eukaryota"/>
</dbReference>
<protein>
    <submittedName>
        <fullName evidence="6">ABC1 domain containing protein</fullName>
    </submittedName>
</protein>